<dbReference type="InterPro" id="IPR009057">
    <property type="entry name" value="Homeodomain-like_sf"/>
</dbReference>
<gene>
    <name evidence="6" type="ORF">V6575_15155</name>
</gene>
<dbReference type="SUPFAM" id="SSF46689">
    <property type="entry name" value="Homeodomain-like"/>
    <property type="match status" value="1"/>
</dbReference>
<dbReference type="PANTHER" id="PTHR30055:SF234">
    <property type="entry name" value="HTH-TYPE TRANSCRIPTIONAL REGULATOR BETI"/>
    <property type="match status" value="1"/>
</dbReference>
<dbReference type="Proteomes" id="UP001385499">
    <property type="component" value="Unassembled WGS sequence"/>
</dbReference>
<dbReference type="InterPro" id="IPR025996">
    <property type="entry name" value="MT1864/Rv1816-like_C"/>
</dbReference>
<feature type="DNA-binding region" description="H-T-H motif" evidence="4">
    <location>
        <begin position="33"/>
        <end position="52"/>
    </location>
</feature>
<keyword evidence="1" id="KW-0805">Transcription regulation</keyword>
<dbReference type="PANTHER" id="PTHR30055">
    <property type="entry name" value="HTH-TYPE TRANSCRIPTIONAL REGULATOR RUTR"/>
    <property type="match status" value="1"/>
</dbReference>
<organism evidence="6 7">
    <name type="scientific">Roseibium algae</name>
    <dbReference type="NCBI Taxonomy" id="3123038"/>
    <lineage>
        <taxon>Bacteria</taxon>
        <taxon>Pseudomonadati</taxon>
        <taxon>Pseudomonadota</taxon>
        <taxon>Alphaproteobacteria</taxon>
        <taxon>Hyphomicrobiales</taxon>
        <taxon>Stappiaceae</taxon>
        <taxon>Roseibium</taxon>
    </lineage>
</organism>
<evidence type="ECO:0000256" key="2">
    <source>
        <dbReference type="ARBA" id="ARBA00023125"/>
    </source>
</evidence>
<feature type="domain" description="HTH tetR-type" evidence="5">
    <location>
        <begin position="10"/>
        <end position="70"/>
    </location>
</feature>
<evidence type="ECO:0000259" key="5">
    <source>
        <dbReference type="PROSITE" id="PS50977"/>
    </source>
</evidence>
<evidence type="ECO:0000313" key="6">
    <source>
        <dbReference type="EMBL" id="MEJ8475432.1"/>
    </source>
</evidence>
<keyword evidence="3" id="KW-0804">Transcription</keyword>
<evidence type="ECO:0000256" key="4">
    <source>
        <dbReference type="PROSITE-ProRule" id="PRU00335"/>
    </source>
</evidence>
<keyword evidence="2 4" id="KW-0238">DNA-binding</keyword>
<evidence type="ECO:0000313" key="7">
    <source>
        <dbReference type="Proteomes" id="UP001385499"/>
    </source>
</evidence>
<keyword evidence="7" id="KW-1185">Reference proteome</keyword>
<dbReference type="InterPro" id="IPR001647">
    <property type="entry name" value="HTH_TetR"/>
</dbReference>
<evidence type="ECO:0000256" key="1">
    <source>
        <dbReference type="ARBA" id="ARBA00023015"/>
    </source>
</evidence>
<dbReference type="PROSITE" id="PS50977">
    <property type="entry name" value="HTH_TETR_2"/>
    <property type="match status" value="1"/>
</dbReference>
<dbReference type="Gene3D" id="1.10.357.10">
    <property type="entry name" value="Tetracycline Repressor, domain 2"/>
    <property type="match status" value="1"/>
</dbReference>
<comment type="caution">
    <text evidence="6">The sequence shown here is derived from an EMBL/GenBank/DDBJ whole genome shotgun (WGS) entry which is preliminary data.</text>
</comment>
<accession>A0ABU8TMM7</accession>
<dbReference type="SUPFAM" id="SSF48498">
    <property type="entry name" value="Tetracyclin repressor-like, C-terminal domain"/>
    <property type="match status" value="1"/>
</dbReference>
<name>A0ABU8TMM7_9HYPH</name>
<dbReference type="InterPro" id="IPR036271">
    <property type="entry name" value="Tet_transcr_reg_TetR-rel_C_sf"/>
</dbReference>
<evidence type="ECO:0000256" key="3">
    <source>
        <dbReference type="ARBA" id="ARBA00023163"/>
    </source>
</evidence>
<dbReference type="EMBL" id="JBAKIA010000011">
    <property type="protein sequence ID" value="MEJ8475432.1"/>
    <property type="molecule type" value="Genomic_DNA"/>
</dbReference>
<proteinExistence type="predicted"/>
<reference evidence="6 7" key="1">
    <citation type="submission" date="2024-02" db="EMBL/GenBank/DDBJ databases">
        <title>Roseibium algae sp. nov., isolated from marine alga (Grateloupia sp.), showing potential in myo-inositol conversion.</title>
        <authorList>
            <person name="Wang Y."/>
        </authorList>
    </citation>
    <scope>NUCLEOTIDE SEQUENCE [LARGE SCALE GENOMIC DNA]</scope>
    <source>
        <strain evidence="6 7">H3510</strain>
    </source>
</reference>
<sequence length="211" mass="22902">MTTNREAKRAQLRQRLIEAAEIELREKGLKGLKARDVTARAGCALGALYNVVDDLDMLILEVNLRTLIQMGEALNAAVSPKGSRPSSGQDASPDAVMQALAATYTDFAIENHNKWLALFEHRLPKGHEVPDSYKQAHSALIEVIVPPLARLRPDLSTDELMLRARTTFAAVHGVVHLSLQAQFVGVPIANLKAEVKALVEAMTRGAALATP</sequence>
<dbReference type="InterPro" id="IPR050109">
    <property type="entry name" value="HTH-type_TetR-like_transc_reg"/>
</dbReference>
<protein>
    <submittedName>
        <fullName evidence="6">TetR/AcrR family transcriptional regulator</fullName>
    </submittedName>
</protein>
<dbReference type="Pfam" id="PF13305">
    <property type="entry name" value="TetR_C_33"/>
    <property type="match status" value="1"/>
</dbReference>
<dbReference type="RefSeq" id="WP_340275515.1">
    <property type="nucleotide sequence ID" value="NZ_JBAKIA010000011.1"/>
</dbReference>